<dbReference type="InterPro" id="IPR050149">
    <property type="entry name" value="Collagen_superfamily"/>
</dbReference>
<dbReference type="InterPro" id="IPR008160">
    <property type="entry name" value="Collagen"/>
</dbReference>
<evidence type="ECO:0000313" key="3">
    <source>
        <dbReference type="Proteomes" id="UP000004483"/>
    </source>
</evidence>
<dbReference type="PANTHER" id="PTHR24023:SF1082">
    <property type="entry name" value="COLLAGEN TRIPLE HELIX REPEAT"/>
    <property type="match status" value="1"/>
</dbReference>
<proteinExistence type="predicted"/>
<evidence type="ECO:0000313" key="2">
    <source>
        <dbReference type="EMBL" id="EEJ39756.1"/>
    </source>
</evidence>
<feature type="region of interest" description="Disordered" evidence="1">
    <location>
        <begin position="115"/>
        <end position="156"/>
    </location>
</feature>
<reference evidence="2 3" key="1">
    <citation type="submission" date="2009-01" db="EMBL/GenBank/DDBJ databases">
        <authorList>
            <person name="Qin X."/>
            <person name="Bachman B."/>
            <person name="Battles P."/>
            <person name="Bell A."/>
            <person name="Bess C."/>
            <person name="Bickham C."/>
            <person name="Chaboub L."/>
            <person name="Chen D."/>
            <person name="Coyle M."/>
            <person name="Deiros D.R."/>
            <person name="Dinh H."/>
            <person name="Forbes L."/>
            <person name="Fowler G."/>
            <person name="Francisco L."/>
            <person name="Fu Q."/>
            <person name="Gubbala S."/>
            <person name="Hale W."/>
            <person name="Han Y."/>
            <person name="Hemphill L."/>
            <person name="Highlander S.K."/>
            <person name="Hirani K."/>
            <person name="Hogues M."/>
            <person name="Jackson L."/>
            <person name="Jakkamsetti A."/>
            <person name="Javaid M."/>
            <person name="Jiang H."/>
            <person name="Korchina V."/>
            <person name="Kovar C."/>
            <person name="Lara F."/>
            <person name="Lee S."/>
            <person name="Mata R."/>
            <person name="Mathew T."/>
            <person name="Moen C."/>
            <person name="Morales K."/>
            <person name="Munidasa M."/>
            <person name="Nazareth L."/>
            <person name="Ngo R."/>
            <person name="Nguyen L."/>
            <person name="Okwuonu G."/>
            <person name="Ongeri F."/>
            <person name="Patil S."/>
            <person name="Petrosino J."/>
            <person name="Pham C."/>
            <person name="Pham P."/>
            <person name="Pu L.-L."/>
            <person name="Puazo M."/>
            <person name="Raj R."/>
            <person name="Reid J."/>
            <person name="Rouhana J."/>
            <person name="Saada N."/>
            <person name="Shang Y."/>
            <person name="Simmons D."/>
            <person name="Thornton R."/>
            <person name="Warren J."/>
            <person name="Weissenberger G."/>
            <person name="Zhang J."/>
            <person name="Zhang L."/>
            <person name="Zhou C."/>
            <person name="Zhu D."/>
            <person name="Muzny D."/>
            <person name="Worley K."/>
            <person name="Gibbs R."/>
        </authorList>
    </citation>
    <scope>NUCLEOTIDE SEQUENCE [LARGE SCALE GENOMIC DNA]</scope>
    <source>
        <strain evidence="2 3">ATCC 49540</strain>
    </source>
</reference>
<name>C2EWH3_9LACO</name>
<sequence>MLQSDINLGVIARGPKGETGATGPAGKTGEQGPQGEQGPRGPQGERGPQGLQGPAGKGFNVDKTYPSIAEMNAHFADDIKEGDMAIISSNVDDPDNAKLFIRSGNEMKLLTDMSGAQGIKGDKGDQGVAGPQGEPGTEGKQGPQGERGPVGYTYQPYIADDGNWHVKLVNPDGTTN</sequence>
<dbReference type="PANTHER" id="PTHR24023">
    <property type="entry name" value="COLLAGEN ALPHA"/>
    <property type="match status" value="1"/>
</dbReference>
<comment type="caution">
    <text evidence="2">The sequence shown here is derived from an EMBL/GenBank/DDBJ whole genome shotgun (WGS) entry which is preliminary data.</text>
</comment>
<dbReference type="RefSeq" id="WP_003717429.1">
    <property type="nucleotide sequence ID" value="NZ_AZGL01000003.1"/>
</dbReference>
<gene>
    <name evidence="2" type="ORF">HMPREF0549_1809</name>
</gene>
<evidence type="ECO:0008006" key="4">
    <source>
        <dbReference type="Google" id="ProtNLM"/>
    </source>
</evidence>
<dbReference type="eggNOG" id="ENOG5031UNB">
    <property type="taxonomic scope" value="Bacteria"/>
</dbReference>
<dbReference type="GO" id="GO:0005615">
    <property type="term" value="C:extracellular space"/>
    <property type="evidence" value="ECO:0007669"/>
    <property type="project" value="TreeGrafter"/>
</dbReference>
<dbReference type="Pfam" id="PF01391">
    <property type="entry name" value="Collagen"/>
    <property type="match status" value="2"/>
</dbReference>
<protein>
    <recommendedName>
        <fullName evidence="4">Collagen triple helix repeat protein</fullName>
    </recommendedName>
</protein>
<dbReference type="Proteomes" id="UP000004483">
    <property type="component" value="Unassembled WGS sequence"/>
</dbReference>
<dbReference type="GO" id="GO:0031012">
    <property type="term" value="C:extracellular matrix"/>
    <property type="evidence" value="ECO:0007669"/>
    <property type="project" value="TreeGrafter"/>
</dbReference>
<dbReference type="OrthoDB" id="2314168at2"/>
<organism evidence="2 3">
    <name type="scientific">Limosilactobacillus vaginalis DSM 5837 = ATCC 49540</name>
    <dbReference type="NCBI Taxonomy" id="1423814"/>
    <lineage>
        <taxon>Bacteria</taxon>
        <taxon>Bacillati</taxon>
        <taxon>Bacillota</taxon>
        <taxon>Bacilli</taxon>
        <taxon>Lactobacillales</taxon>
        <taxon>Lactobacillaceae</taxon>
        <taxon>Limosilactobacillus</taxon>
    </lineage>
</organism>
<dbReference type="PATRIC" id="fig|1423814.6.peg.869"/>
<dbReference type="EMBL" id="ACGV01000194">
    <property type="protein sequence ID" value="EEJ39756.1"/>
    <property type="molecule type" value="Genomic_DNA"/>
</dbReference>
<feature type="compositionally biased region" description="Low complexity" evidence="1">
    <location>
        <begin position="30"/>
        <end position="54"/>
    </location>
</feature>
<dbReference type="HOGENOM" id="CLU_1523324_0_0_9"/>
<dbReference type="AlphaFoldDB" id="C2EWH3"/>
<feature type="region of interest" description="Disordered" evidence="1">
    <location>
        <begin position="1"/>
        <end position="62"/>
    </location>
</feature>
<evidence type="ECO:0000256" key="1">
    <source>
        <dbReference type="SAM" id="MobiDB-lite"/>
    </source>
</evidence>
<dbReference type="Gene3D" id="1.20.5.320">
    <property type="entry name" value="6-Phosphogluconate Dehydrogenase, domain 3"/>
    <property type="match status" value="2"/>
</dbReference>
<accession>C2EWH3</accession>
<dbReference type="STRING" id="1423814.HMPREF0549_1809"/>